<dbReference type="EMBL" id="FNAJ01000001">
    <property type="protein sequence ID" value="SDD33873.1"/>
    <property type="molecule type" value="Genomic_DNA"/>
</dbReference>
<evidence type="ECO:0000313" key="2">
    <source>
        <dbReference type="Proteomes" id="UP000198717"/>
    </source>
</evidence>
<reference evidence="1 2" key="1">
    <citation type="submission" date="2016-10" db="EMBL/GenBank/DDBJ databases">
        <authorList>
            <person name="Varghese N."/>
            <person name="Submissions S."/>
        </authorList>
    </citation>
    <scope>NUCLEOTIDE SEQUENCE [LARGE SCALE GENOMIC DNA]</scope>
    <source>
        <strain evidence="1 2">DSM 2260</strain>
    </source>
</reference>
<protein>
    <submittedName>
        <fullName evidence="1">Uncharacterized protein</fullName>
    </submittedName>
</protein>
<accession>A0ABY0MGJ1</accession>
<name>A0ABY0MGJ1_9BACT</name>
<proteinExistence type="predicted"/>
<gene>
    <name evidence="1" type="ORF">SAMN04488504_101485</name>
</gene>
<sequence>MPLSAYPRAPKLQLDPRVPFVEAVTKVFEGRASIEDAANVLREAERRHGVYILAVGQCGVFDWMHVPRSGAPTITLQQAFGLLNNAEAFDAHFELNDTREGEWCERVFFPFLDDTWLFVDGGFFSTFCGILTSEPVAITHSYRSWGHTLADWANSRNIPRPSGARDAERLQWEYIDFYMTDYLEPLLEDGTRWLSTVCEVLSFNSKRLEAELSPRR</sequence>
<comment type="caution">
    <text evidence="1">The sequence shown here is derived from an EMBL/GenBank/DDBJ whole genome shotgun (WGS) entry which is preliminary data.</text>
</comment>
<keyword evidence="2" id="KW-1185">Reference proteome</keyword>
<organism evidence="1 2">
    <name type="scientific">Myxococcus virescens</name>
    <dbReference type="NCBI Taxonomy" id="83456"/>
    <lineage>
        <taxon>Bacteria</taxon>
        <taxon>Pseudomonadati</taxon>
        <taxon>Myxococcota</taxon>
        <taxon>Myxococcia</taxon>
        <taxon>Myxococcales</taxon>
        <taxon>Cystobacterineae</taxon>
        <taxon>Myxococcaceae</taxon>
        <taxon>Myxococcus</taxon>
    </lineage>
</organism>
<dbReference type="Proteomes" id="UP000198717">
    <property type="component" value="Unassembled WGS sequence"/>
</dbReference>
<evidence type="ECO:0000313" key="1">
    <source>
        <dbReference type="EMBL" id="SDD33873.1"/>
    </source>
</evidence>